<evidence type="ECO:0000256" key="6">
    <source>
        <dbReference type="ARBA" id="ARBA00023136"/>
    </source>
</evidence>
<evidence type="ECO:0000259" key="8">
    <source>
        <dbReference type="PROSITE" id="PS50929"/>
    </source>
</evidence>
<keyword evidence="2 7" id="KW-0812">Transmembrane</keyword>
<dbReference type="AlphaFoldDB" id="A0A151K150"/>
<feature type="transmembrane region" description="Helical" evidence="7">
    <location>
        <begin position="112"/>
        <end position="131"/>
    </location>
</feature>
<keyword evidence="5 7" id="KW-1133">Transmembrane helix</keyword>
<feature type="transmembrane region" description="Helical" evidence="7">
    <location>
        <begin position="137"/>
        <end position="158"/>
    </location>
</feature>
<dbReference type="EMBL" id="KQ981183">
    <property type="protein sequence ID" value="KYN45255.1"/>
    <property type="molecule type" value="Genomic_DNA"/>
</dbReference>
<dbReference type="InterPro" id="IPR011527">
    <property type="entry name" value="ABC1_TM_dom"/>
</dbReference>
<feature type="transmembrane region" description="Helical" evidence="7">
    <location>
        <begin position="32"/>
        <end position="55"/>
    </location>
</feature>
<dbReference type="Pfam" id="PF00664">
    <property type="entry name" value="ABC_membrane"/>
    <property type="match status" value="1"/>
</dbReference>
<evidence type="ECO:0000256" key="5">
    <source>
        <dbReference type="ARBA" id="ARBA00022989"/>
    </source>
</evidence>
<evidence type="ECO:0000256" key="4">
    <source>
        <dbReference type="ARBA" id="ARBA00022840"/>
    </source>
</evidence>
<dbReference type="Gene3D" id="1.20.1560.10">
    <property type="entry name" value="ABC transporter type 1, transmembrane domain"/>
    <property type="match status" value="1"/>
</dbReference>
<sequence>CSVVMVPILQSWIIKYFINDPNAKHKISTNEVMIYIAFLIITNVIAIMLLHHSVMQSLHVGMRIRIACSSLLYRKLLRLNTAAMNQTGTGQIMNLLSNDVIRFDQLTMYLNYIWIMPFMTAIIGTIMWQKVGISCLVGIRTLLIIVLLGQGTLSFLNLKLRP</sequence>
<gene>
    <name evidence="9" type="ORF">ALC56_00292</name>
</gene>
<evidence type="ECO:0000256" key="7">
    <source>
        <dbReference type="SAM" id="Phobius"/>
    </source>
</evidence>
<proteinExistence type="predicted"/>
<feature type="non-terminal residue" evidence="9">
    <location>
        <position position="1"/>
    </location>
</feature>
<evidence type="ECO:0000313" key="9">
    <source>
        <dbReference type="EMBL" id="KYN45255.1"/>
    </source>
</evidence>
<keyword evidence="1" id="KW-0813">Transport</keyword>
<keyword evidence="6 7" id="KW-0472">Membrane</keyword>
<dbReference type="STRING" id="34720.A0A151K150"/>
<evidence type="ECO:0000313" key="10">
    <source>
        <dbReference type="Proteomes" id="UP000078541"/>
    </source>
</evidence>
<dbReference type="SUPFAM" id="SSF90123">
    <property type="entry name" value="ABC transporter transmembrane region"/>
    <property type="match status" value="1"/>
</dbReference>
<protein>
    <submittedName>
        <fullName evidence="9">Multidrug resistance-associated protein 4</fullName>
    </submittedName>
</protein>
<evidence type="ECO:0000256" key="3">
    <source>
        <dbReference type="ARBA" id="ARBA00022741"/>
    </source>
</evidence>
<dbReference type="GO" id="GO:0005524">
    <property type="term" value="F:ATP binding"/>
    <property type="evidence" value="ECO:0007669"/>
    <property type="project" value="UniProtKB-KW"/>
</dbReference>
<keyword evidence="10" id="KW-1185">Reference proteome</keyword>
<dbReference type="PANTHER" id="PTHR24223:SF415">
    <property type="entry name" value="FI20190P1"/>
    <property type="match status" value="1"/>
</dbReference>
<organism evidence="9 10">
    <name type="scientific">Trachymyrmex septentrionalis</name>
    <dbReference type="NCBI Taxonomy" id="34720"/>
    <lineage>
        <taxon>Eukaryota</taxon>
        <taxon>Metazoa</taxon>
        <taxon>Ecdysozoa</taxon>
        <taxon>Arthropoda</taxon>
        <taxon>Hexapoda</taxon>
        <taxon>Insecta</taxon>
        <taxon>Pterygota</taxon>
        <taxon>Neoptera</taxon>
        <taxon>Endopterygota</taxon>
        <taxon>Hymenoptera</taxon>
        <taxon>Apocrita</taxon>
        <taxon>Aculeata</taxon>
        <taxon>Formicoidea</taxon>
        <taxon>Formicidae</taxon>
        <taxon>Myrmicinae</taxon>
        <taxon>Trachymyrmex</taxon>
    </lineage>
</organism>
<evidence type="ECO:0000256" key="2">
    <source>
        <dbReference type="ARBA" id="ARBA00022692"/>
    </source>
</evidence>
<dbReference type="PROSITE" id="PS50929">
    <property type="entry name" value="ABC_TM1F"/>
    <property type="match status" value="1"/>
</dbReference>
<feature type="domain" description="ABC transmembrane type-1" evidence="8">
    <location>
        <begin position="1"/>
        <end position="149"/>
    </location>
</feature>
<dbReference type="InterPro" id="IPR036640">
    <property type="entry name" value="ABC1_TM_sf"/>
</dbReference>
<dbReference type="GO" id="GO:0016020">
    <property type="term" value="C:membrane"/>
    <property type="evidence" value="ECO:0007669"/>
    <property type="project" value="InterPro"/>
</dbReference>
<dbReference type="GO" id="GO:0140359">
    <property type="term" value="F:ABC-type transporter activity"/>
    <property type="evidence" value="ECO:0007669"/>
    <property type="project" value="InterPro"/>
</dbReference>
<keyword evidence="4" id="KW-0067">ATP-binding</keyword>
<keyword evidence="3" id="KW-0547">Nucleotide-binding</keyword>
<dbReference type="InterPro" id="IPR050173">
    <property type="entry name" value="ABC_transporter_C-like"/>
</dbReference>
<evidence type="ECO:0000256" key="1">
    <source>
        <dbReference type="ARBA" id="ARBA00022448"/>
    </source>
</evidence>
<accession>A0A151K150</accession>
<dbReference type="Proteomes" id="UP000078541">
    <property type="component" value="Unassembled WGS sequence"/>
</dbReference>
<name>A0A151K150_9HYME</name>
<reference evidence="9 10" key="1">
    <citation type="submission" date="2016-03" db="EMBL/GenBank/DDBJ databases">
        <title>Trachymyrmex septentrionalis WGS genome.</title>
        <authorList>
            <person name="Nygaard S."/>
            <person name="Hu H."/>
            <person name="Boomsma J."/>
            <person name="Zhang G."/>
        </authorList>
    </citation>
    <scope>NUCLEOTIDE SEQUENCE [LARGE SCALE GENOMIC DNA]</scope>
    <source>
        <strain evidence="9">Tsep2-gDNA-1</strain>
        <tissue evidence="9">Whole body</tissue>
    </source>
</reference>
<dbReference type="PANTHER" id="PTHR24223">
    <property type="entry name" value="ATP-BINDING CASSETTE SUB-FAMILY C"/>
    <property type="match status" value="1"/>
</dbReference>